<comment type="caution">
    <text evidence="1">The sequence shown here is derived from an EMBL/GenBank/DDBJ whole genome shotgun (WGS) entry which is preliminary data.</text>
</comment>
<name>A0A8J8STV0_HALGN</name>
<reference evidence="1" key="1">
    <citation type="submission" date="2019-06" db="EMBL/GenBank/DDBJ databases">
        <authorList>
            <person name="Zheng W."/>
        </authorList>
    </citation>
    <scope>NUCLEOTIDE SEQUENCE</scope>
    <source>
        <strain evidence="1">QDHG01</strain>
    </source>
</reference>
<dbReference type="EMBL" id="RRYP01033188">
    <property type="protein sequence ID" value="TNV70757.1"/>
    <property type="molecule type" value="Genomic_DNA"/>
</dbReference>
<proteinExistence type="predicted"/>
<dbReference type="Proteomes" id="UP000785679">
    <property type="component" value="Unassembled WGS sequence"/>
</dbReference>
<sequence>MSLTSLKHRCILETSHNQFYQIQFTGLIYEGQFQQFKPETLKSTSLQGYFMTKLILSLMTPLGRANIL</sequence>
<organism evidence="1 2">
    <name type="scientific">Halteria grandinella</name>
    <dbReference type="NCBI Taxonomy" id="5974"/>
    <lineage>
        <taxon>Eukaryota</taxon>
        <taxon>Sar</taxon>
        <taxon>Alveolata</taxon>
        <taxon>Ciliophora</taxon>
        <taxon>Intramacronucleata</taxon>
        <taxon>Spirotrichea</taxon>
        <taxon>Stichotrichia</taxon>
        <taxon>Sporadotrichida</taxon>
        <taxon>Halteriidae</taxon>
        <taxon>Halteria</taxon>
    </lineage>
</organism>
<accession>A0A8J8STV0</accession>
<evidence type="ECO:0000313" key="2">
    <source>
        <dbReference type="Proteomes" id="UP000785679"/>
    </source>
</evidence>
<keyword evidence="2" id="KW-1185">Reference proteome</keyword>
<protein>
    <submittedName>
        <fullName evidence="1">Uncharacterized protein</fullName>
    </submittedName>
</protein>
<gene>
    <name evidence="1" type="ORF">FGO68_gene471</name>
</gene>
<evidence type="ECO:0000313" key="1">
    <source>
        <dbReference type="EMBL" id="TNV70757.1"/>
    </source>
</evidence>
<dbReference type="AlphaFoldDB" id="A0A8J8STV0"/>